<accession>A0A915L6A5</accession>
<evidence type="ECO:0000313" key="1">
    <source>
        <dbReference type="Proteomes" id="UP000887565"/>
    </source>
</evidence>
<proteinExistence type="predicted"/>
<reference evidence="2" key="1">
    <citation type="submission" date="2022-11" db="UniProtKB">
        <authorList>
            <consortium name="WormBaseParasite"/>
        </authorList>
    </citation>
    <scope>IDENTIFICATION</scope>
</reference>
<sequence length="226" mass="25060">MPLVTLADASASADGKFLVIVPSLAPKNLNLMFIDKVTLTFRLPCREKSIHSSTFIYRKTQELFQCTLLYLKGIQSNIISFIYLANLKHQLIILPVLNSSDGPMAKNLPSADASASARFLIALRRGKAVADLMCQESPRQQCEDVEAFRRDMDNLVKTALTNTMDLNTVDIAKLLSDLFAVVSKHNIRLETNFSSTVLSVIILEGLGQCLDPKLRLIDCAKRYLAA</sequence>
<dbReference type="PANTHER" id="PTHR45890">
    <property type="entry name" value="AARF DOMAIN CONTAINING KINASE 2 (PREDICTED)"/>
    <property type="match status" value="1"/>
</dbReference>
<dbReference type="InterPro" id="IPR052402">
    <property type="entry name" value="ADCK_kinase"/>
</dbReference>
<dbReference type="AlphaFoldDB" id="A0A915L6A5"/>
<dbReference type="PANTHER" id="PTHR45890:SF1">
    <property type="entry name" value="AARF DOMAIN CONTAINING KINASE 2"/>
    <property type="match status" value="1"/>
</dbReference>
<keyword evidence="1" id="KW-1185">Reference proteome</keyword>
<dbReference type="Proteomes" id="UP000887565">
    <property type="component" value="Unplaced"/>
</dbReference>
<dbReference type="WBParaSite" id="nRc.2.0.1.t46302-RA">
    <property type="protein sequence ID" value="nRc.2.0.1.t46302-RA"/>
    <property type="gene ID" value="nRc.2.0.1.g46302"/>
</dbReference>
<name>A0A915L6A5_ROMCU</name>
<evidence type="ECO:0000313" key="2">
    <source>
        <dbReference type="WBParaSite" id="nRc.2.0.1.t46302-RA"/>
    </source>
</evidence>
<organism evidence="1 2">
    <name type="scientific">Romanomermis culicivorax</name>
    <name type="common">Nematode worm</name>
    <dbReference type="NCBI Taxonomy" id="13658"/>
    <lineage>
        <taxon>Eukaryota</taxon>
        <taxon>Metazoa</taxon>
        <taxon>Ecdysozoa</taxon>
        <taxon>Nematoda</taxon>
        <taxon>Enoplea</taxon>
        <taxon>Dorylaimia</taxon>
        <taxon>Mermithida</taxon>
        <taxon>Mermithoidea</taxon>
        <taxon>Mermithidae</taxon>
        <taxon>Romanomermis</taxon>
    </lineage>
</organism>
<protein>
    <submittedName>
        <fullName evidence="2">Uncharacterized protein</fullName>
    </submittedName>
</protein>
<dbReference type="GO" id="GO:0005739">
    <property type="term" value="C:mitochondrion"/>
    <property type="evidence" value="ECO:0007669"/>
    <property type="project" value="TreeGrafter"/>
</dbReference>